<organism evidence="1 2">
    <name type="scientific">Caldimonas aquatica</name>
    <dbReference type="NCBI Taxonomy" id="376175"/>
    <lineage>
        <taxon>Bacteria</taxon>
        <taxon>Pseudomonadati</taxon>
        <taxon>Pseudomonadota</taxon>
        <taxon>Betaproteobacteria</taxon>
        <taxon>Burkholderiales</taxon>
        <taxon>Sphaerotilaceae</taxon>
        <taxon>Caldimonas</taxon>
    </lineage>
</organism>
<dbReference type="InterPro" id="IPR021457">
    <property type="entry name" value="DUF3108"/>
</dbReference>
<dbReference type="Pfam" id="PF11306">
    <property type="entry name" value="DUF3108"/>
    <property type="match status" value="1"/>
</dbReference>
<sequence length="239" mass="26126">MAASLCPAVRAQAQPASAAPPTGVPPLYAVRLPGGFRWSYRLTRGSLAVTGSLRFAPQADRYELVLQGEAPVFGTIITQRSMGVLGPQGLVPASFSDRRWRRQEQVARFDRASGWVTFSSSPERVRWVAGMQDRLSWLVQLAGIAHADGERVAAGRTVALRVVGARGDSGVWTFRSDGLRPVEVDAGPVRAVKLVRLAREPQDSSVEVWLDPARRHLPVYARWADGHDEPVELSLRRAG</sequence>
<dbReference type="RefSeq" id="WP_264892399.1">
    <property type="nucleotide sequence ID" value="NZ_CP110257.1"/>
</dbReference>
<evidence type="ECO:0000313" key="2">
    <source>
        <dbReference type="Proteomes" id="UP001163266"/>
    </source>
</evidence>
<dbReference type="Proteomes" id="UP001163266">
    <property type="component" value="Chromosome"/>
</dbReference>
<proteinExistence type="predicted"/>
<protein>
    <submittedName>
        <fullName evidence="1">DUF3108 domain-containing protein</fullName>
    </submittedName>
</protein>
<name>A0ABY6MRX4_9BURK</name>
<evidence type="ECO:0000313" key="1">
    <source>
        <dbReference type="EMBL" id="UZD54767.1"/>
    </source>
</evidence>
<gene>
    <name evidence="1" type="ORF">OMP39_14060</name>
</gene>
<reference evidence="1" key="1">
    <citation type="submission" date="2022-10" db="EMBL/GenBank/DDBJ databases">
        <title>Complete genome sequence of Schlegelella aquatica LMG 23380.</title>
        <authorList>
            <person name="Musilova J."/>
            <person name="Kourilova X."/>
            <person name="Bezdicek M."/>
            <person name="Hermankova K."/>
            <person name="Obruca S."/>
            <person name="Sedlar K."/>
        </authorList>
    </citation>
    <scope>NUCLEOTIDE SEQUENCE</scope>
    <source>
        <strain evidence="1">LMG 23380</strain>
    </source>
</reference>
<dbReference type="EMBL" id="CP110257">
    <property type="protein sequence ID" value="UZD54767.1"/>
    <property type="molecule type" value="Genomic_DNA"/>
</dbReference>
<accession>A0ABY6MRX4</accession>
<keyword evidence="2" id="KW-1185">Reference proteome</keyword>